<evidence type="ECO:0000313" key="4">
    <source>
        <dbReference type="EMBL" id="KAF7632774.1"/>
    </source>
</evidence>
<dbReference type="PROSITE" id="PS50853">
    <property type="entry name" value="FN3"/>
    <property type="match status" value="1"/>
</dbReference>
<reference evidence="4" key="1">
    <citation type="journal article" date="2020" name="Ecol. Evol.">
        <title>Genome structure and content of the rice root-knot nematode (Meloidogyne graminicola).</title>
        <authorList>
            <person name="Phan N.T."/>
            <person name="Danchin E.G.J."/>
            <person name="Klopp C."/>
            <person name="Perfus-Barbeoch L."/>
            <person name="Kozlowski D.K."/>
            <person name="Koutsovoulos G.D."/>
            <person name="Lopez-Roques C."/>
            <person name="Bouchez O."/>
            <person name="Zahm M."/>
            <person name="Besnard G."/>
            <person name="Bellafiore S."/>
        </authorList>
    </citation>
    <scope>NUCLEOTIDE SEQUENCE</scope>
    <source>
        <strain evidence="4">VN-18</strain>
    </source>
</reference>
<dbReference type="InterPro" id="IPR003599">
    <property type="entry name" value="Ig_sub"/>
</dbReference>
<feature type="signal peptide" evidence="1">
    <location>
        <begin position="1"/>
        <end position="18"/>
    </location>
</feature>
<gene>
    <name evidence="4" type="ORF">Mgra_00007836</name>
</gene>
<evidence type="ECO:0000259" key="2">
    <source>
        <dbReference type="PROSITE" id="PS50835"/>
    </source>
</evidence>
<dbReference type="CDD" id="cd00063">
    <property type="entry name" value="FN3"/>
    <property type="match status" value="1"/>
</dbReference>
<dbReference type="SUPFAM" id="SSF49265">
    <property type="entry name" value="Fibronectin type III"/>
    <property type="match status" value="1"/>
</dbReference>
<dbReference type="OrthoDB" id="9355041at2759"/>
<feature type="domain" description="Fibronectin type-III" evidence="3">
    <location>
        <begin position="348"/>
        <end position="454"/>
    </location>
</feature>
<accession>A0A8S9ZHJ8</accession>
<dbReference type="SUPFAM" id="SSF48726">
    <property type="entry name" value="Immunoglobulin"/>
    <property type="match status" value="2"/>
</dbReference>
<dbReference type="InterPro" id="IPR036179">
    <property type="entry name" value="Ig-like_dom_sf"/>
</dbReference>
<name>A0A8S9ZHJ8_9BILA</name>
<comment type="caution">
    <text evidence="4">The sequence shown here is derived from an EMBL/GenBank/DDBJ whole genome shotgun (WGS) entry which is preliminary data.</text>
</comment>
<evidence type="ECO:0000256" key="1">
    <source>
        <dbReference type="SAM" id="SignalP"/>
    </source>
</evidence>
<dbReference type="Gene3D" id="2.60.40.10">
    <property type="entry name" value="Immunoglobulins"/>
    <property type="match status" value="3"/>
</dbReference>
<dbReference type="PROSITE" id="PS50835">
    <property type="entry name" value="IG_LIKE"/>
    <property type="match status" value="1"/>
</dbReference>
<dbReference type="EMBL" id="JABEBT010000094">
    <property type="protein sequence ID" value="KAF7632774.1"/>
    <property type="molecule type" value="Genomic_DNA"/>
</dbReference>
<sequence length="498" mass="57672">MIKNFLFILIILFELINAELRINPPGIGKNNSIYILSANSSIQLDCEVELGDFNEIDDINSLEWIKGKMKIGQNWLSIYTQPKIDEKRRWLRQSLFIQKITEQNSGEYKCLFFDDLQKTINLFILNNLEWKTKNNRIGVPLGQSLTINCGAKGIKDENIKILDSKGKSIEESLNNKKEVLITGEEITLIKIGKEHQGLKIRCVAIRPINLKSFGLSDKDLLDNSINSLHTDENNLIIDVWIPPKFEEYFLSSSSSFKHYYAIPGTKQLLRWTIIESNPPIKSWTLKKDGEIFLKKEGIKIIQKLNETKPFFVISIENVQDEDYGSYTLIAHNGKLESQQTQILVITQPPKQPHVSIDWVSSNGSVSWKIEEQSNNNNNNLPITYFWIVYKPIKRISIPPSLIYPYRVRRRKNLNNLYEIAGLEPFTEYEFIFVGGNQAGESDPILINLSTIDKQRNKNNNNEKEVNNYGINLLNNSLFKNKNIFLIFIFYFHLIYFLI</sequence>
<dbReference type="AlphaFoldDB" id="A0A8S9ZHJ8"/>
<protein>
    <recommendedName>
        <fullName evidence="6">Fibronectin type-III domain-containing protein</fullName>
    </recommendedName>
</protein>
<evidence type="ECO:0008006" key="6">
    <source>
        <dbReference type="Google" id="ProtNLM"/>
    </source>
</evidence>
<keyword evidence="5" id="KW-1185">Reference proteome</keyword>
<dbReference type="InterPro" id="IPR013783">
    <property type="entry name" value="Ig-like_fold"/>
</dbReference>
<feature type="chain" id="PRO_5035809719" description="Fibronectin type-III domain-containing protein" evidence="1">
    <location>
        <begin position="19"/>
        <end position="498"/>
    </location>
</feature>
<dbReference type="InterPro" id="IPR003961">
    <property type="entry name" value="FN3_dom"/>
</dbReference>
<dbReference type="Proteomes" id="UP000605970">
    <property type="component" value="Unassembled WGS sequence"/>
</dbReference>
<evidence type="ECO:0000313" key="5">
    <source>
        <dbReference type="Proteomes" id="UP000605970"/>
    </source>
</evidence>
<evidence type="ECO:0000259" key="3">
    <source>
        <dbReference type="PROSITE" id="PS50853"/>
    </source>
</evidence>
<dbReference type="CDD" id="cd00096">
    <property type="entry name" value="Ig"/>
    <property type="match status" value="1"/>
</dbReference>
<dbReference type="SMART" id="SM00409">
    <property type="entry name" value="IG"/>
    <property type="match status" value="2"/>
</dbReference>
<dbReference type="InterPro" id="IPR036116">
    <property type="entry name" value="FN3_sf"/>
</dbReference>
<dbReference type="InterPro" id="IPR007110">
    <property type="entry name" value="Ig-like_dom"/>
</dbReference>
<organism evidence="4 5">
    <name type="scientific">Meloidogyne graminicola</name>
    <dbReference type="NCBI Taxonomy" id="189291"/>
    <lineage>
        <taxon>Eukaryota</taxon>
        <taxon>Metazoa</taxon>
        <taxon>Ecdysozoa</taxon>
        <taxon>Nematoda</taxon>
        <taxon>Chromadorea</taxon>
        <taxon>Rhabditida</taxon>
        <taxon>Tylenchina</taxon>
        <taxon>Tylenchomorpha</taxon>
        <taxon>Tylenchoidea</taxon>
        <taxon>Meloidogynidae</taxon>
        <taxon>Meloidogyninae</taxon>
        <taxon>Meloidogyne</taxon>
    </lineage>
</organism>
<proteinExistence type="predicted"/>
<feature type="domain" description="Ig-like" evidence="2">
    <location>
        <begin position="25"/>
        <end position="121"/>
    </location>
</feature>
<keyword evidence="1" id="KW-0732">Signal</keyword>